<evidence type="ECO:0000313" key="2">
    <source>
        <dbReference type="Proteomes" id="UP000054721"/>
    </source>
</evidence>
<dbReference type="EMBL" id="JYDW01000010">
    <property type="protein sequence ID" value="KRZ62295.1"/>
    <property type="molecule type" value="Genomic_DNA"/>
</dbReference>
<evidence type="ECO:0000313" key="1">
    <source>
        <dbReference type="EMBL" id="KRZ62295.1"/>
    </source>
</evidence>
<dbReference type="AlphaFoldDB" id="A0A0V1LSD8"/>
<protein>
    <submittedName>
        <fullName evidence="1">Uncharacterized protein</fullName>
    </submittedName>
</protein>
<comment type="caution">
    <text evidence="1">The sequence shown here is derived from an EMBL/GenBank/DDBJ whole genome shotgun (WGS) entry which is preliminary data.</text>
</comment>
<dbReference type="OrthoDB" id="10492954at2759"/>
<gene>
    <name evidence="1" type="ORF">T02_2255</name>
</gene>
<reference evidence="1 2" key="1">
    <citation type="submission" date="2015-05" db="EMBL/GenBank/DDBJ databases">
        <title>Evolution of Trichinella species and genotypes.</title>
        <authorList>
            <person name="Korhonen P.K."/>
            <person name="Edoardo P."/>
            <person name="Giuseppe L.R."/>
            <person name="Gasser R.B."/>
        </authorList>
    </citation>
    <scope>NUCLEOTIDE SEQUENCE [LARGE SCALE GENOMIC DNA]</scope>
    <source>
        <strain evidence="1">ISS10</strain>
    </source>
</reference>
<keyword evidence="2" id="KW-1185">Reference proteome</keyword>
<name>A0A0V1LSD8_9BILA</name>
<sequence>MSFHEHQLQLHLDKQADWTTAGFGRDDSVWENGVCIIAEHLSQHFRIYYYNTADRQYCVVSTLLAAL</sequence>
<dbReference type="Proteomes" id="UP000054721">
    <property type="component" value="Unassembled WGS sequence"/>
</dbReference>
<organism evidence="1 2">
    <name type="scientific">Trichinella nativa</name>
    <dbReference type="NCBI Taxonomy" id="6335"/>
    <lineage>
        <taxon>Eukaryota</taxon>
        <taxon>Metazoa</taxon>
        <taxon>Ecdysozoa</taxon>
        <taxon>Nematoda</taxon>
        <taxon>Enoplea</taxon>
        <taxon>Dorylaimia</taxon>
        <taxon>Trichinellida</taxon>
        <taxon>Trichinellidae</taxon>
        <taxon>Trichinella</taxon>
    </lineage>
</organism>
<dbReference type="STRING" id="6335.A0A0V1LSD8"/>
<proteinExistence type="predicted"/>
<accession>A0A0V1LSD8</accession>